<keyword evidence="3" id="KW-0804">Transcription</keyword>
<evidence type="ECO:0000256" key="4">
    <source>
        <dbReference type="ARBA" id="ARBA00023242"/>
    </source>
</evidence>
<dbReference type="Gramene" id="KZM83365">
    <property type="protein sequence ID" value="KZM83365"/>
    <property type="gene ID" value="DCAR_030934"/>
</dbReference>
<evidence type="ECO:0000256" key="1">
    <source>
        <dbReference type="ARBA" id="ARBA00023015"/>
    </source>
</evidence>
<reference evidence="5" key="1">
    <citation type="journal article" date="2016" name="Nat. Genet.">
        <title>A high-quality carrot genome assembly provides new insights into carotenoid accumulation and asterid genome evolution.</title>
        <authorList>
            <person name="Iorizzo M."/>
            <person name="Ellison S."/>
            <person name="Senalik D."/>
            <person name="Zeng P."/>
            <person name="Satapoomin P."/>
            <person name="Huang J."/>
            <person name="Bowman M."/>
            <person name="Iovene M."/>
            <person name="Sanseverino W."/>
            <person name="Cavagnaro P."/>
            <person name="Yildiz M."/>
            <person name="Macko-Podgorni A."/>
            <person name="Moranska E."/>
            <person name="Grzebelus E."/>
            <person name="Grzebelus D."/>
            <person name="Ashrafi H."/>
            <person name="Zheng Z."/>
            <person name="Cheng S."/>
            <person name="Spooner D."/>
            <person name="Van Deynze A."/>
            <person name="Simon P."/>
        </authorList>
    </citation>
    <scope>NUCLEOTIDE SEQUENCE</scope>
    <source>
        <tissue evidence="5">Leaf</tissue>
    </source>
</reference>
<name>A0A175YIL4_DAUCS</name>
<dbReference type="PROSITE" id="PS51745">
    <property type="entry name" value="PB1"/>
    <property type="match status" value="1"/>
</dbReference>
<dbReference type="SMART" id="SM00666">
    <property type="entry name" value="PB1"/>
    <property type="match status" value="1"/>
</dbReference>
<keyword evidence="4" id="KW-0539">Nucleus</keyword>
<dbReference type="Pfam" id="PF00564">
    <property type="entry name" value="PB1"/>
    <property type="match status" value="1"/>
</dbReference>
<dbReference type="Gene3D" id="3.30.450.40">
    <property type="match status" value="1"/>
</dbReference>
<dbReference type="EMBL" id="CP093351">
    <property type="protein sequence ID" value="WOH16340.1"/>
    <property type="molecule type" value="Genomic_DNA"/>
</dbReference>
<protein>
    <submittedName>
        <fullName evidence="5">Uncharacterized protein</fullName>
    </submittedName>
</protein>
<dbReference type="Proteomes" id="UP000077755">
    <property type="component" value="Chromosome 9"/>
</dbReference>
<dbReference type="PANTHER" id="PTHR32002:SF62">
    <property type="entry name" value="PROTEIN NLP6-LIKE ISOFORM X1"/>
    <property type="match status" value="1"/>
</dbReference>
<dbReference type="InterPro" id="IPR003035">
    <property type="entry name" value="RWP-RK_dom"/>
</dbReference>
<dbReference type="InterPro" id="IPR053793">
    <property type="entry name" value="PB1-like"/>
</dbReference>
<dbReference type="GO" id="GO:0003700">
    <property type="term" value="F:DNA-binding transcription factor activity"/>
    <property type="evidence" value="ECO:0007669"/>
    <property type="project" value="InterPro"/>
</dbReference>
<dbReference type="Pfam" id="PF22922">
    <property type="entry name" value="GAF_NLP"/>
    <property type="match status" value="1"/>
</dbReference>
<keyword evidence="2" id="KW-0238">DNA-binding</keyword>
<dbReference type="PANTHER" id="PTHR32002">
    <property type="entry name" value="PROTEIN NLP8"/>
    <property type="match status" value="1"/>
</dbReference>
<accession>A0A175YIL4</accession>
<dbReference type="InterPro" id="IPR045012">
    <property type="entry name" value="NLP"/>
</dbReference>
<dbReference type="KEGG" id="dcr:108201693"/>
<dbReference type="Pfam" id="PF02042">
    <property type="entry name" value="RWP-RK"/>
    <property type="match status" value="1"/>
</dbReference>
<evidence type="ECO:0000256" key="2">
    <source>
        <dbReference type="ARBA" id="ARBA00023125"/>
    </source>
</evidence>
<gene>
    <name evidence="5" type="ORF">DCAR_0935891</name>
</gene>
<keyword evidence="6" id="KW-1185">Reference proteome</keyword>
<dbReference type="SUPFAM" id="SSF54277">
    <property type="entry name" value="CAD &amp; PB1 domains"/>
    <property type="match status" value="1"/>
</dbReference>
<evidence type="ECO:0000313" key="6">
    <source>
        <dbReference type="Proteomes" id="UP000077755"/>
    </source>
</evidence>
<reference evidence="5" key="2">
    <citation type="submission" date="2022-03" db="EMBL/GenBank/DDBJ databases">
        <title>Draft title - Genomic analysis of global carrot germplasm unveils the trajectory of domestication and the origin of high carotenoid orange carrot.</title>
        <authorList>
            <person name="Iorizzo M."/>
            <person name="Ellison S."/>
            <person name="Senalik D."/>
            <person name="Macko-Podgorni A."/>
            <person name="Grzebelus D."/>
            <person name="Bostan H."/>
            <person name="Rolling W."/>
            <person name="Curaba J."/>
            <person name="Simon P."/>
        </authorList>
    </citation>
    <scope>NUCLEOTIDE SEQUENCE</scope>
    <source>
        <tissue evidence="5">Leaf</tissue>
    </source>
</reference>
<dbReference type="InterPro" id="IPR029016">
    <property type="entry name" value="GAF-like_dom_sf"/>
</dbReference>
<dbReference type="PROSITE" id="PS51519">
    <property type="entry name" value="RWP_RK"/>
    <property type="match status" value="1"/>
</dbReference>
<sequence>MGEEREINRDVELVDSRGLRHSLLLFWALSCKDEHSELTVDASISRMIGCDEEDERTLLRYRTRFASSAIIVEPICSTEGVIERVFENRRAEMSPDISFYSKDEYPHRDFALTCGIRAFFCFPLCSPGRVGVMEIVSTRNQDVGILESFCTSFKDWRSLDFSFRDSDLQKYENPVLGRVLEEVCQTFHLPLTQYWTCKGGFYYSLNQFSGRDFENLAPWCQFKDACLCKGFNRLLGVSNRSAGAFFCSNISALSITKYHLAHYAKNLGSIACFTIYLLVLEEEKEYGREYALEFFLPSQEMDNDYPQTLLNCIWTKVRESLPNCKLAAREREKPGQVLLVKVINSSTHSQPKSFEVGHPQSSLPHNEGSEFTHTLELFEKGPNQISNSKSYEEAAVGETSIRILNEASQPRGSEEYFNTNGKKVTAERDNLVEVSSDDEDVEPVTPESEQLKKSKIPCTVENVNKHFGRPLKDAAKSFGLSQSTVKRICRDVHIECWESGKSQKTDGKSEAKDFSLATSSLPNRCVATDISQDINMMTVKVTYDARTIRFELPSSSGLEELENSVIKRLQLDRKSFSIKYQDDEDDWIDITCDEDVQECMKVSRSLKKPTIKMKLGPAY</sequence>
<proteinExistence type="predicted"/>
<dbReference type="OrthoDB" id="1261306at2759"/>
<dbReference type="AlphaFoldDB" id="A0A175YIL4"/>
<organism evidence="5 6">
    <name type="scientific">Daucus carota subsp. sativus</name>
    <name type="common">Carrot</name>
    <dbReference type="NCBI Taxonomy" id="79200"/>
    <lineage>
        <taxon>Eukaryota</taxon>
        <taxon>Viridiplantae</taxon>
        <taxon>Streptophyta</taxon>
        <taxon>Embryophyta</taxon>
        <taxon>Tracheophyta</taxon>
        <taxon>Spermatophyta</taxon>
        <taxon>Magnoliopsida</taxon>
        <taxon>eudicotyledons</taxon>
        <taxon>Gunneridae</taxon>
        <taxon>Pentapetalae</taxon>
        <taxon>asterids</taxon>
        <taxon>campanulids</taxon>
        <taxon>Apiales</taxon>
        <taxon>Apiaceae</taxon>
        <taxon>Apioideae</taxon>
        <taxon>Scandiceae</taxon>
        <taxon>Daucinae</taxon>
        <taxon>Daucus</taxon>
        <taxon>Daucus sect. Daucus</taxon>
    </lineage>
</organism>
<dbReference type="PROSITE" id="PS51257">
    <property type="entry name" value="PROKAR_LIPOPROTEIN"/>
    <property type="match status" value="1"/>
</dbReference>
<dbReference type="InterPro" id="IPR055081">
    <property type="entry name" value="NLP1-9_GAF"/>
</dbReference>
<dbReference type="GO" id="GO:0003677">
    <property type="term" value="F:DNA binding"/>
    <property type="evidence" value="ECO:0007669"/>
    <property type="project" value="UniProtKB-KW"/>
</dbReference>
<evidence type="ECO:0000256" key="3">
    <source>
        <dbReference type="ARBA" id="ARBA00023163"/>
    </source>
</evidence>
<dbReference type="InterPro" id="IPR000270">
    <property type="entry name" value="PB1_dom"/>
</dbReference>
<evidence type="ECO:0000313" key="5">
    <source>
        <dbReference type="EMBL" id="WOH16340.1"/>
    </source>
</evidence>
<keyword evidence="1" id="KW-0805">Transcription regulation</keyword>
<dbReference type="Gene3D" id="3.10.20.90">
    <property type="entry name" value="Phosphatidylinositol 3-kinase Catalytic Subunit, Chain A, domain 1"/>
    <property type="match status" value="1"/>
</dbReference>